<feature type="coiled-coil region" evidence="2">
    <location>
        <begin position="34"/>
        <end position="95"/>
    </location>
</feature>
<keyword evidence="4" id="KW-1185">Reference proteome</keyword>
<accession>A0A9W9YVL1</accession>
<comment type="caution">
    <text evidence="3">The sequence shown here is derived from an EMBL/GenBank/DDBJ whole genome shotgun (WGS) entry which is preliminary data.</text>
</comment>
<dbReference type="OrthoDB" id="10020070at2759"/>
<evidence type="ECO:0000256" key="2">
    <source>
        <dbReference type="SAM" id="Coils"/>
    </source>
</evidence>
<dbReference type="InterPro" id="IPR043450">
    <property type="entry name" value="CCDC89-like"/>
</dbReference>
<proteinExistence type="predicted"/>
<keyword evidence="1 2" id="KW-0175">Coiled coil</keyword>
<sequence length="122" mass="14366">MSTSEKDENQARVSALMKERDEFAKLALERGKALEEKQREIKELFLKLEETEHSLKETEDKFVSELRTLSVNAQVVRLKKQLDDSERRQRESAKEYDAYKRHMSTLLGKEKELNNKLRVLIG</sequence>
<name>A0A9W9YVL1_9CNID</name>
<evidence type="ECO:0000256" key="1">
    <source>
        <dbReference type="ARBA" id="ARBA00023054"/>
    </source>
</evidence>
<dbReference type="EMBL" id="MU826871">
    <property type="protein sequence ID" value="KAJ7370180.1"/>
    <property type="molecule type" value="Genomic_DNA"/>
</dbReference>
<evidence type="ECO:0000313" key="4">
    <source>
        <dbReference type="Proteomes" id="UP001163046"/>
    </source>
</evidence>
<dbReference type="PANTHER" id="PTHR34768">
    <property type="entry name" value="COILED-COIL DOMAIN-CONTAINING PROTEIN 89"/>
    <property type="match status" value="1"/>
</dbReference>
<reference evidence="3" key="1">
    <citation type="submission" date="2023-01" db="EMBL/GenBank/DDBJ databases">
        <title>Genome assembly of the deep-sea coral Lophelia pertusa.</title>
        <authorList>
            <person name="Herrera S."/>
            <person name="Cordes E."/>
        </authorList>
    </citation>
    <scope>NUCLEOTIDE SEQUENCE</scope>
    <source>
        <strain evidence="3">USNM1676648</strain>
        <tissue evidence="3">Polyp</tissue>
    </source>
</reference>
<dbReference type="AlphaFoldDB" id="A0A9W9YVL1"/>
<dbReference type="Proteomes" id="UP001163046">
    <property type="component" value="Unassembled WGS sequence"/>
</dbReference>
<protein>
    <submittedName>
        <fullName evidence="3">Coiled-coil domain containing 89</fullName>
    </submittedName>
</protein>
<organism evidence="3 4">
    <name type="scientific">Desmophyllum pertusum</name>
    <dbReference type="NCBI Taxonomy" id="174260"/>
    <lineage>
        <taxon>Eukaryota</taxon>
        <taxon>Metazoa</taxon>
        <taxon>Cnidaria</taxon>
        <taxon>Anthozoa</taxon>
        <taxon>Hexacorallia</taxon>
        <taxon>Scleractinia</taxon>
        <taxon>Caryophylliina</taxon>
        <taxon>Caryophylliidae</taxon>
        <taxon>Desmophyllum</taxon>
    </lineage>
</organism>
<dbReference type="PANTHER" id="PTHR34768:SF2">
    <property type="entry name" value="COILED-COIL DOMAIN CONTAINING 89"/>
    <property type="match status" value="1"/>
</dbReference>
<gene>
    <name evidence="3" type="primary">CCDC89_2</name>
    <name evidence="3" type="ORF">OS493_033805</name>
</gene>
<evidence type="ECO:0000313" key="3">
    <source>
        <dbReference type="EMBL" id="KAJ7370180.1"/>
    </source>
</evidence>